<dbReference type="Gene3D" id="3.30.470.20">
    <property type="entry name" value="ATP-grasp fold, B domain"/>
    <property type="match status" value="1"/>
</dbReference>
<keyword evidence="4" id="KW-1185">Reference proteome</keyword>
<dbReference type="RefSeq" id="XP_008716869.1">
    <property type="nucleotide sequence ID" value="XM_008718647.1"/>
</dbReference>
<keyword evidence="1" id="KW-0067">ATP-binding</keyword>
<dbReference type="Proteomes" id="UP000030752">
    <property type="component" value="Unassembled WGS sequence"/>
</dbReference>
<name>W2RU48_CYPE1</name>
<dbReference type="STRING" id="1220924.W2RU48"/>
<evidence type="ECO:0000259" key="2">
    <source>
        <dbReference type="PROSITE" id="PS50975"/>
    </source>
</evidence>
<dbReference type="AlphaFoldDB" id="W2RU48"/>
<keyword evidence="1" id="KW-0547">Nucleotide-binding</keyword>
<evidence type="ECO:0000256" key="1">
    <source>
        <dbReference type="PROSITE-ProRule" id="PRU00409"/>
    </source>
</evidence>
<proteinExistence type="predicted"/>
<dbReference type="HOGENOM" id="CLU_042176_1_0_1"/>
<reference evidence="3 4" key="1">
    <citation type="submission" date="2013-03" db="EMBL/GenBank/DDBJ databases">
        <title>The Genome Sequence of Phialophora europaea CBS 101466.</title>
        <authorList>
            <consortium name="The Broad Institute Genomics Platform"/>
            <person name="Cuomo C."/>
            <person name="de Hoog S."/>
            <person name="Gorbushina A."/>
            <person name="Walker B."/>
            <person name="Young S.K."/>
            <person name="Zeng Q."/>
            <person name="Gargeya S."/>
            <person name="Fitzgerald M."/>
            <person name="Haas B."/>
            <person name="Abouelleil A."/>
            <person name="Allen A.W."/>
            <person name="Alvarado L."/>
            <person name="Arachchi H.M."/>
            <person name="Berlin A.M."/>
            <person name="Chapman S.B."/>
            <person name="Gainer-Dewar J."/>
            <person name="Goldberg J."/>
            <person name="Griggs A."/>
            <person name="Gujja S."/>
            <person name="Hansen M."/>
            <person name="Howarth C."/>
            <person name="Imamovic A."/>
            <person name="Ireland A."/>
            <person name="Larimer J."/>
            <person name="McCowan C."/>
            <person name="Murphy C."/>
            <person name="Pearson M."/>
            <person name="Poon T.W."/>
            <person name="Priest M."/>
            <person name="Roberts A."/>
            <person name="Saif S."/>
            <person name="Shea T."/>
            <person name="Sisk P."/>
            <person name="Sykes S."/>
            <person name="Wortman J."/>
            <person name="Nusbaum C."/>
            <person name="Birren B."/>
        </authorList>
    </citation>
    <scope>NUCLEOTIDE SEQUENCE [LARGE SCALE GENOMIC DNA]</scope>
    <source>
        <strain evidence="3 4">CBS 101466</strain>
    </source>
</reference>
<dbReference type="PANTHER" id="PTHR37018">
    <property type="entry name" value="CULTURE SPECIFIC PROTEIN, PUTATIVE (AFU_ORTHOLOGUE AFUA_2G00130)-RELATED"/>
    <property type="match status" value="1"/>
</dbReference>
<organism evidence="3 4">
    <name type="scientific">Cyphellophora europaea (strain CBS 101466)</name>
    <name type="common">Phialophora europaea</name>
    <dbReference type="NCBI Taxonomy" id="1220924"/>
    <lineage>
        <taxon>Eukaryota</taxon>
        <taxon>Fungi</taxon>
        <taxon>Dikarya</taxon>
        <taxon>Ascomycota</taxon>
        <taxon>Pezizomycotina</taxon>
        <taxon>Eurotiomycetes</taxon>
        <taxon>Chaetothyriomycetidae</taxon>
        <taxon>Chaetothyriales</taxon>
        <taxon>Cyphellophoraceae</taxon>
        <taxon>Cyphellophora</taxon>
    </lineage>
</organism>
<dbReference type="eggNOG" id="ENOG502SATC">
    <property type="taxonomic scope" value="Eukaryota"/>
</dbReference>
<dbReference type="InterPro" id="IPR053269">
    <property type="entry name" value="Asp-Met_ligase"/>
</dbReference>
<evidence type="ECO:0000313" key="3">
    <source>
        <dbReference type="EMBL" id="ETN40026.1"/>
    </source>
</evidence>
<dbReference type="GO" id="GO:0046872">
    <property type="term" value="F:metal ion binding"/>
    <property type="evidence" value="ECO:0007669"/>
    <property type="project" value="InterPro"/>
</dbReference>
<dbReference type="PANTHER" id="PTHR37018:SF1">
    <property type="entry name" value="CULTURE SPECIFIC PROTEIN, PUTATIVE (AFU_ORTHOLOGUE AFUA_2G00130)-RELATED"/>
    <property type="match status" value="1"/>
</dbReference>
<evidence type="ECO:0000313" key="4">
    <source>
        <dbReference type="Proteomes" id="UP000030752"/>
    </source>
</evidence>
<sequence>MSTTTETSKTTLKTFPPVVLDTTLYQLLLDDLPAGEALETYCTVKPNSDPQHGEAVPLSNKYIIHAAQLDDSDDLAHLQLEICSYLLMFFCGPMKVIFLGAEGASKDPTLSQKVVDENAKRSFAVIALEQRPVIYTYANQDDCAANHDGSKIRWAFAMDFAERLPYLFHPELVYKMNSKRWLAESDLKSANDRIIDCNIICPQNEEGLKHWYHCGATCESCKDGIRKETERIRAVLQERQIPFVLKLTQSLSSVGTNIVTNEEERSAVIDKITDYLQEYLPRITRTNGHLYTTALILSDAIPGKTMALNFYVRRNGTAHFLGACHQLATGESGRQATAITYADQEGLEKKYRSTLARNAKALHDLGYWGPVGADIMEDPSDGTLFTIDLNVRTPLSLVLHLLKGHFNDTRGLGVALVYECVILRISRDELEDRFFKEFDEGRLVLLGGTQLGDDGKWAFGVVIAGKNKDEIDALSDRILRYETDDQVDD</sequence>
<dbReference type="EMBL" id="KB822720">
    <property type="protein sequence ID" value="ETN40026.1"/>
    <property type="molecule type" value="Genomic_DNA"/>
</dbReference>
<dbReference type="GeneID" id="19971640"/>
<feature type="domain" description="ATP-grasp" evidence="2">
    <location>
        <begin position="210"/>
        <end position="423"/>
    </location>
</feature>
<dbReference type="PROSITE" id="PS50975">
    <property type="entry name" value="ATP_GRASP"/>
    <property type="match status" value="1"/>
</dbReference>
<dbReference type="SUPFAM" id="SSF56059">
    <property type="entry name" value="Glutathione synthetase ATP-binding domain-like"/>
    <property type="match status" value="1"/>
</dbReference>
<dbReference type="InParanoid" id="W2RU48"/>
<dbReference type="GO" id="GO:0005524">
    <property type="term" value="F:ATP binding"/>
    <property type="evidence" value="ECO:0007669"/>
    <property type="project" value="UniProtKB-UniRule"/>
</dbReference>
<accession>W2RU48</accession>
<dbReference type="OrthoDB" id="5946236at2759"/>
<dbReference type="InterPro" id="IPR011761">
    <property type="entry name" value="ATP-grasp"/>
</dbReference>
<dbReference type="VEuPathDB" id="FungiDB:HMPREF1541_04301"/>
<gene>
    <name evidence="3" type="ORF">HMPREF1541_04301</name>
</gene>
<protein>
    <recommendedName>
        <fullName evidence="2">ATP-grasp domain-containing protein</fullName>
    </recommendedName>
</protein>